<dbReference type="STRING" id="1873176.BFN67_19990"/>
<evidence type="ECO:0000313" key="2">
    <source>
        <dbReference type="Proteomes" id="UP000191905"/>
    </source>
</evidence>
<reference evidence="1 2" key="1">
    <citation type="journal article" date="2016" name="Int. J. Syst. Evol. Microbiol.">
        <title>Pseudaminobacter manganicus sp. nov., isolated from sludge of a manganese mine.</title>
        <authorList>
            <person name="Li J."/>
            <person name="Huang J."/>
            <person name="Liao S."/>
            <person name="Wang G."/>
        </authorList>
    </citation>
    <scope>NUCLEOTIDE SEQUENCE [LARGE SCALE GENOMIC DNA]</scope>
    <source>
        <strain evidence="1 2">JH-7</strain>
    </source>
</reference>
<name>A0A1V8RPN3_9HYPH</name>
<organism evidence="1 2">
    <name type="scientific">Manganibacter manganicus</name>
    <dbReference type="NCBI Taxonomy" id="1873176"/>
    <lineage>
        <taxon>Bacteria</taxon>
        <taxon>Pseudomonadati</taxon>
        <taxon>Pseudomonadota</taxon>
        <taxon>Alphaproteobacteria</taxon>
        <taxon>Hyphomicrobiales</taxon>
        <taxon>Phyllobacteriaceae</taxon>
        <taxon>Manganibacter</taxon>
    </lineage>
</organism>
<proteinExistence type="predicted"/>
<keyword evidence="2" id="KW-1185">Reference proteome</keyword>
<dbReference type="RefSeq" id="WP_080920106.1">
    <property type="nucleotide sequence ID" value="NZ_MDET01000020.1"/>
</dbReference>
<protein>
    <submittedName>
        <fullName evidence="1">Uncharacterized protein</fullName>
    </submittedName>
</protein>
<sequence>MIAAFVLDQAKPASRRFGAHGFQQAAIWKSWRSIVWFREGVKRKLARHIAPRFTEWPESNL</sequence>
<gene>
    <name evidence="1" type="ORF">BFN67_19990</name>
</gene>
<dbReference type="Proteomes" id="UP000191905">
    <property type="component" value="Unassembled WGS sequence"/>
</dbReference>
<comment type="caution">
    <text evidence="1">The sequence shown here is derived from an EMBL/GenBank/DDBJ whole genome shotgun (WGS) entry which is preliminary data.</text>
</comment>
<evidence type="ECO:0000313" key="1">
    <source>
        <dbReference type="EMBL" id="OQM75147.1"/>
    </source>
</evidence>
<dbReference type="AlphaFoldDB" id="A0A1V8RPN3"/>
<accession>A0A1V8RPN3</accession>
<dbReference type="EMBL" id="MDET01000020">
    <property type="protein sequence ID" value="OQM75147.1"/>
    <property type="molecule type" value="Genomic_DNA"/>
</dbReference>